<evidence type="ECO:0000313" key="7">
    <source>
        <dbReference type="EMBL" id="MBP2400243.1"/>
    </source>
</evidence>
<feature type="transmembrane region" description="Helical" evidence="6">
    <location>
        <begin position="49"/>
        <end position="67"/>
    </location>
</feature>
<evidence type="ECO:0000256" key="6">
    <source>
        <dbReference type="SAM" id="Phobius"/>
    </source>
</evidence>
<gene>
    <name evidence="7" type="ORF">JOF39_003324</name>
</gene>
<dbReference type="RefSeq" id="WP_188946563.1">
    <property type="nucleotide sequence ID" value="NZ_BMPH01000001.1"/>
</dbReference>
<name>A0ABS4XX13_GLUPR</name>
<comment type="caution">
    <text evidence="7">The sequence shown here is derived from an EMBL/GenBank/DDBJ whole genome shotgun (WGS) entry which is preliminary data.</text>
</comment>
<feature type="transmembrane region" description="Helical" evidence="6">
    <location>
        <begin position="20"/>
        <end position="37"/>
    </location>
</feature>
<comment type="subcellular location">
    <subcellularLocation>
        <location evidence="1">Membrane</location>
        <topology evidence="1">Multi-pass membrane protein</topology>
    </subcellularLocation>
</comment>
<evidence type="ECO:0000256" key="2">
    <source>
        <dbReference type="ARBA" id="ARBA00007375"/>
    </source>
</evidence>
<evidence type="ECO:0000256" key="3">
    <source>
        <dbReference type="ARBA" id="ARBA00022692"/>
    </source>
</evidence>
<keyword evidence="3 6" id="KW-0812">Transmembrane</keyword>
<comment type="similarity">
    <text evidence="2">Belongs to the TMEM86 family.</text>
</comment>
<feature type="transmembrane region" description="Helical" evidence="6">
    <location>
        <begin position="158"/>
        <end position="188"/>
    </location>
</feature>
<dbReference type="PANTHER" id="PTHR31885">
    <property type="entry name" value="GH04784P"/>
    <property type="match status" value="1"/>
</dbReference>
<feature type="transmembrane region" description="Helical" evidence="6">
    <location>
        <begin position="208"/>
        <end position="226"/>
    </location>
</feature>
<accession>A0ABS4XX13</accession>
<dbReference type="Pfam" id="PF07947">
    <property type="entry name" value="YhhN"/>
    <property type="match status" value="1"/>
</dbReference>
<evidence type="ECO:0000256" key="4">
    <source>
        <dbReference type="ARBA" id="ARBA00022989"/>
    </source>
</evidence>
<feature type="transmembrane region" description="Helical" evidence="6">
    <location>
        <begin position="74"/>
        <end position="94"/>
    </location>
</feature>
<organism evidence="7 8">
    <name type="scientific">Glutamicibacter protophormiae</name>
    <name type="common">Brevibacterium protophormiae</name>
    <dbReference type="NCBI Taxonomy" id="37930"/>
    <lineage>
        <taxon>Bacteria</taxon>
        <taxon>Bacillati</taxon>
        <taxon>Actinomycetota</taxon>
        <taxon>Actinomycetes</taxon>
        <taxon>Micrococcales</taxon>
        <taxon>Micrococcaceae</taxon>
        <taxon>Glutamicibacter</taxon>
    </lineage>
</organism>
<feature type="transmembrane region" description="Helical" evidence="6">
    <location>
        <begin position="130"/>
        <end position="152"/>
    </location>
</feature>
<feature type="transmembrane region" description="Helical" evidence="6">
    <location>
        <begin position="100"/>
        <end position="118"/>
    </location>
</feature>
<evidence type="ECO:0000256" key="5">
    <source>
        <dbReference type="ARBA" id="ARBA00023136"/>
    </source>
</evidence>
<keyword evidence="5 6" id="KW-0472">Membrane</keyword>
<dbReference type="EMBL" id="JAGIOJ010000001">
    <property type="protein sequence ID" value="MBP2400243.1"/>
    <property type="molecule type" value="Genomic_DNA"/>
</dbReference>
<keyword evidence="8" id="KW-1185">Reference proteome</keyword>
<evidence type="ECO:0000256" key="1">
    <source>
        <dbReference type="ARBA" id="ARBA00004141"/>
    </source>
</evidence>
<protein>
    <submittedName>
        <fullName evidence="7">Membrane protein YhhN</fullName>
    </submittedName>
</protein>
<dbReference type="Proteomes" id="UP001195422">
    <property type="component" value="Unassembled WGS sequence"/>
</dbReference>
<dbReference type="PANTHER" id="PTHR31885:SF6">
    <property type="entry name" value="GH04784P"/>
    <property type="match status" value="1"/>
</dbReference>
<evidence type="ECO:0000313" key="8">
    <source>
        <dbReference type="Proteomes" id="UP001195422"/>
    </source>
</evidence>
<dbReference type="InterPro" id="IPR012506">
    <property type="entry name" value="TMEM86B-like"/>
</dbReference>
<reference evidence="7 8" key="1">
    <citation type="submission" date="2021-03" db="EMBL/GenBank/DDBJ databases">
        <title>Sequencing the genomes of 1000 actinobacteria strains.</title>
        <authorList>
            <person name="Klenk H.-P."/>
        </authorList>
    </citation>
    <scope>NUCLEOTIDE SEQUENCE [LARGE SCALE GENOMIC DNA]</scope>
    <source>
        <strain evidence="7 8">DSM 20168</strain>
    </source>
</reference>
<proteinExistence type="inferred from homology"/>
<sequence>MGSEGVRLERVGGTDSRPLARVFLALLLVVSLVHLASQLVAPGRMLGEATQVLLMPMLGGFILASTAAPRSRTVTLALAAVFFSWLGDSLPRVIDGDPGFLTMVGCFMVAQVFYILLLRRWWRGSVLRRPLGLVPYLLVLAALVVLCGPSAGALLVPVVLYGLALVAMAVLSTGTGLRGGLGGAVFLFSDALIALRSFTDIHIPAQDFWIMLTYILGQFLLVSAILDKDNAAPTVARPQAAGP</sequence>
<keyword evidence="4 6" id="KW-1133">Transmembrane helix</keyword>